<dbReference type="Pfam" id="PF14017">
    <property type="entry name" value="DUF4233"/>
    <property type="match status" value="1"/>
</dbReference>
<evidence type="ECO:0008006" key="5">
    <source>
        <dbReference type="Google" id="ProtNLM"/>
    </source>
</evidence>
<dbReference type="EMBL" id="CACRYJ010000058">
    <property type="protein sequence ID" value="VZO39345.1"/>
    <property type="molecule type" value="Genomic_DNA"/>
</dbReference>
<keyword evidence="4" id="KW-1185">Reference proteome</keyword>
<evidence type="ECO:0000256" key="2">
    <source>
        <dbReference type="SAM" id="Phobius"/>
    </source>
</evidence>
<feature type="transmembrane region" description="Helical" evidence="2">
    <location>
        <begin position="48"/>
        <end position="72"/>
    </location>
</feature>
<feature type="transmembrane region" description="Helical" evidence="2">
    <location>
        <begin position="78"/>
        <end position="97"/>
    </location>
</feature>
<evidence type="ECO:0000313" key="4">
    <source>
        <dbReference type="Proteomes" id="UP000419743"/>
    </source>
</evidence>
<name>A0A7M4DPF9_9MICO</name>
<feature type="region of interest" description="Disordered" evidence="1">
    <location>
        <begin position="1"/>
        <end position="41"/>
    </location>
</feature>
<sequence>MVTTPAAHVPSPDDQAASAVDGVREAPPATGSGTAPPPARRPQRSARLIFCLTVLTLEVFVVFFATLVAFGLQLSEPGVAWAVGGAGMLVCIVAAYLQKYPIGLVAGYVVQALLLLSGILVPMMLVIGIVFAAIWVTGVWLGGKIDAERLERLRAERAAAAS</sequence>
<gene>
    <name evidence="3" type="ORF">HALOF300_04041</name>
</gene>
<proteinExistence type="predicted"/>
<evidence type="ECO:0000256" key="1">
    <source>
        <dbReference type="SAM" id="MobiDB-lite"/>
    </source>
</evidence>
<keyword evidence="2" id="KW-1133">Transmembrane helix</keyword>
<comment type="caution">
    <text evidence="3">The sequence shown here is derived from an EMBL/GenBank/DDBJ whole genome shotgun (WGS) entry which is preliminary data.</text>
</comment>
<organism evidence="3 4">
    <name type="scientific">Occultella aeris</name>
    <dbReference type="NCBI Taxonomy" id="2761496"/>
    <lineage>
        <taxon>Bacteria</taxon>
        <taxon>Bacillati</taxon>
        <taxon>Actinomycetota</taxon>
        <taxon>Actinomycetes</taxon>
        <taxon>Micrococcales</taxon>
        <taxon>Ruaniaceae</taxon>
        <taxon>Occultella</taxon>
    </lineage>
</organism>
<dbReference type="AlphaFoldDB" id="A0A7M4DPF9"/>
<keyword evidence="2" id="KW-0472">Membrane</keyword>
<reference evidence="3 4" key="1">
    <citation type="submission" date="2019-11" db="EMBL/GenBank/DDBJ databases">
        <authorList>
            <person name="Criscuolo A."/>
        </authorList>
    </citation>
    <scope>NUCLEOTIDE SEQUENCE [LARGE SCALE GENOMIC DNA]</scope>
    <source>
        <strain evidence="3">CIP111667</strain>
    </source>
</reference>
<dbReference type="InterPro" id="IPR025327">
    <property type="entry name" value="DUF4233"/>
</dbReference>
<dbReference type="Proteomes" id="UP000419743">
    <property type="component" value="Unassembled WGS sequence"/>
</dbReference>
<feature type="transmembrane region" description="Helical" evidence="2">
    <location>
        <begin position="109"/>
        <end position="136"/>
    </location>
</feature>
<evidence type="ECO:0000313" key="3">
    <source>
        <dbReference type="EMBL" id="VZO39345.1"/>
    </source>
</evidence>
<protein>
    <recommendedName>
        <fullName evidence="5">DUF4233 domain-containing protein</fullName>
    </recommendedName>
</protein>
<accession>A0A7M4DPF9</accession>
<keyword evidence="2" id="KW-0812">Transmembrane</keyword>